<keyword evidence="1" id="KW-1133">Transmembrane helix</keyword>
<evidence type="ECO:0000256" key="1">
    <source>
        <dbReference type="SAM" id="Phobius"/>
    </source>
</evidence>
<proteinExistence type="predicted"/>
<evidence type="ECO:0000259" key="2">
    <source>
        <dbReference type="PROSITE" id="PS50885"/>
    </source>
</evidence>
<dbReference type="PROSITE" id="PS50885">
    <property type="entry name" value="HAMP"/>
    <property type="match status" value="1"/>
</dbReference>
<dbReference type="GO" id="GO:0016020">
    <property type="term" value="C:membrane"/>
    <property type="evidence" value="ECO:0007669"/>
    <property type="project" value="InterPro"/>
</dbReference>
<name>A0A939NI95_PRORE</name>
<dbReference type="Proteomes" id="UP000664477">
    <property type="component" value="Unassembled WGS sequence"/>
</dbReference>
<reference evidence="3" key="1">
    <citation type="submission" date="2021-03" db="EMBL/GenBank/DDBJ databases">
        <title>Molecular epidemiology and mechanisms of colistin and carbapenem resistance in Enterobacteriaceae from clinical isolates, the environment and porcine samples in Pretoria, South Africa.</title>
        <authorList>
            <person name="Bogoshi D."/>
            <person name="Mbelle N.M."/>
            <person name="Naidoo V."/>
            <person name="Osei Sekyere J."/>
        </authorList>
    </citation>
    <scope>NUCLEOTIDE SEQUENCE</scope>
    <source>
        <strain evidence="3">C052</strain>
    </source>
</reference>
<evidence type="ECO:0000313" key="3">
    <source>
        <dbReference type="EMBL" id="MBO1916717.1"/>
    </source>
</evidence>
<evidence type="ECO:0000313" key="4">
    <source>
        <dbReference type="Proteomes" id="UP000664477"/>
    </source>
</evidence>
<dbReference type="GO" id="GO:0007165">
    <property type="term" value="P:signal transduction"/>
    <property type="evidence" value="ECO:0007669"/>
    <property type="project" value="InterPro"/>
</dbReference>
<dbReference type="Gene3D" id="6.10.340.10">
    <property type="match status" value="1"/>
</dbReference>
<feature type="domain" description="HAMP" evidence="2">
    <location>
        <begin position="30"/>
        <end position="81"/>
    </location>
</feature>
<dbReference type="SMART" id="SM00304">
    <property type="entry name" value="HAMP"/>
    <property type="match status" value="1"/>
</dbReference>
<dbReference type="AlphaFoldDB" id="A0A939NI95"/>
<dbReference type="SUPFAM" id="SSF158472">
    <property type="entry name" value="HAMP domain-like"/>
    <property type="match status" value="1"/>
</dbReference>
<organism evidence="3 4">
    <name type="scientific">Providencia rettgeri</name>
    <dbReference type="NCBI Taxonomy" id="587"/>
    <lineage>
        <taxon>Bacteria</taxon>
        <taxon>Pseudomonadati</taxon>
        <taxon>Pseudomonadota</taxon>
        <taxon>Gammaproteobacteria</taxon>
        <taxon>Enterobacterales</taxon>
        <taxon>Morganellaceae</taxon>
        <taxon>Providencia</taxon>
    </lineage>
</organism>
<feature type="transmembrane region" description="Helical" evidence="1">
    <location>
        <begin position="6"/>
        <end position="26"/>
    </location>
</feature>
<dbReference type="CDD" id="cd06225">
    <property type="entry name" value="HAMP"/>
    <property type="match status" value="1"/>
</dbReference>
<accession>A0A939NI95</accession>
<dbReference type="InterPro" id="IPR003660">
    <property type="entry name" value="HAMP_dom"/>
</dbReference>
<dbReference type="EMBL" id="JAGETQ010000257">
    <property type="protein sequence ID" value="MBO1916717.1"/>
    <property type="molecule type" value="Genomic_DNA"/>
</dbReference>
<sequence>MPTVPELFWMLGTTIAGLVLAVWVALSLSKRILAPLNSLAAGIRSLAKGDLSARAVADDESMGEASQLAADFNHLAEKLQK</sequence>
<comment type="caution">
    <text evidence="3">The sequence shown here is derived from an EMBL/GenBank/DDBJ whole genome shotgun (WGS) entry which is preliminary data.</text>
</comment>
<dbReference type="Pfam" id="PF00672">
    <property type="entry name" value="HAMP"/>
    <property type="match status" value="1"/>
</dbReference>
<keyword evidence="1" id="KW-0472">Membrane</keyword>
<gene>
    <name evidence="3" type="ORF">J4727_20100</name>
</gene>
<protein>
    <submittedName>
        <fullName evidence="3">HAMP domain-containing protein</fullName>
    </submittedName>
</protein>
<keyword evidence="1" id="KW-0812">Transmembrane</keyword>